<gene>
    <name evidence="5" type="ORF">SAMN05216377_11046</name>
</gene>
<organism evidence="5 6">
    <name type="scientific">Pseudonocardia oroxyli</name>
    <dbReference type="NCBI Taxonomy" id="366584"/>
    <lineage>
        <taxon>Bacteria</taxon>
        <taxon>Bacillati</taxon>
        <taxon>Actinomycetota</taxon>
        <taxon>Actinomycetes</taxon>
        <taxon>Pseudonocardiales</taxon>
        <taxon>Pseudonocardiaceae</taxon>
        <taxon>Pseudonocardia</taxon>
    </lineage>
</organism>
<dbReference type="InterPro" id="IPR014748">
    <property type="entry name" value="Enoyl-CoA_hydra_C"/>
</dbReference>
<dbReference type="AlphaFoldDB" id="A0A1G7SP25"/>
<dbReference type="Gene3D" id="3.90.226.10">
    <property type="entry name" value="2-enoyl-CoA Hydratase, Chain A, domain 1"/>
    <property type="match status" value="1"/>
</dbReference>
<evidence type="ECO:0000256" key="3">
    <source>
        <dbReference type="ARBA" id="ARBA00023239"/>
    </source>
</evidence>
<dbReference type="OrthoDB" id="4284283at2"/>
<evidence type="ECO:0000256" key="1">
    <source>
        <dbReference type="ARBA" id="ARBA00005254"/>
    </source>
</evidence>
<dbReference type="CDD" id="cd06558">
    <property type="entry name" value="crotonase-like"/>
    <property type="match status" value="1"/>
</dbReference>
<proteinExistence type="inferred from homology"/>
<dbReference type="EMBL" id="FNBE01000010">
    <property type="protein sequence ID" value="SDG24652.1"/>
    <property type="molecule type" value="Genomic_DNA"/>
</dbReference>
<keyword evidence="6" id="KW-1185">Reference proteome</keyword>
<dbReference type="PANTHER" id="PTHR11941">
    <property type="entry name" value="ENOYL-COA HYDRATASE-RELATED"/>
    <property type="match status" value="1"/>
</dbReference>
<evidence type="ECO:0000256" key="4">
    <source>
        <dbReference type="RuleBase" id="RU003707"/>
    </source>
</evidence>
<dbReference type="PROSITE" id="PS00166">
    <property type="entry name" value="ENOYL_COA_HYDRATASE"/>
    <property type="match status" value="1"/>
</dbReference>
<keyword evidence="2" id="KW-0443">Lipid metabolism</keyword>
<dbReference type="Pfam" id="PF00378">
    <property type="entry name" value="ECH_1"/>
    <property type="match status" value="1"/>
</dbReference>
<reference evidence="5 6" key="1">
    <citation type="submission" date="2016-10" db="EMBL/GenBank/DDBJ databases">
        <authorList>
            <person name="de Groot N.N."/>
        </authorList>
    </citation>
    <scope>NUCLEOTIDE SEQUENCE [LARGE SCALE GENOMIC DNA]</scope>
    <source>
        <strain evidence="5 6">CGMCC 4.3143</strain>
    </source>
</reference>
<dbReference type="GO" id="GO:0006635">
    <property type="term" value="P:fatty acid beta-oxidation"/>
    <property type="evidence" value="ECO:0007669"/>
    <property type="project" value="TreeGrafter"/>
</dbReference>
<evidence type="ECO:0000313" key="6">
    <source>
        <dbReference type="Proteomes" id="UP000198967"/>
    </source>
</evidence>
<dbReference type="RefSeq" id="WP_093085201.1">
    <property type="nucleotide sequence ID" value="NZ_FNBE01000010.1"/>
</dbReference>
<keyword evidence="3" id="KW-0456">Lyase</keyword>
<comment type="similarity">
    <text evidence="1 4">Belongs to the enoyl-CoA hydratase/isomerase family.</text>
</comment>
<dbReference type="Gene3D" id="1.10.12.10">
    <property type="entry name" value="Lyase 2-enoyl-coa Hydratase, Chain A, domain 2"/>
    <property type="match status" value="1"/>
</dbReference>
<name>A0A1G7SP25_PSEOR</name>
<dbReference type="STRING" id="366584.SAMN05216377_11046"/>
<dbReference type="InterPro" id="IPR001753">
    <property type="entry name" value="Enoyl-CoA_hydra/iso"/>
</dbReference>
<evidence type="ECO:0000313" key="5">
    <source>
        <dbReference type="EMBL" id="SDG24652.1"/>
    </source>
</evidence>
<protein>
    <submittedName>
        <fullName evidence="5">Short chain enoyl-CoA hydratase</fullName>
    </submittedName>
</protein>
<accession>A0A1G7SP25</accession>
<dbReference type="PANTHER" id="PTHR11941:SF169">
    <property type="entry name" value="(7AS)-7A-METHYL-1,5-DIOXO-2,3,5,6,7,7A-HEXAHYDRO-1H-INDENE-CARBOXYL-COA HYDROLASE"/>
    <property type="match status" value="1"/>
</dbReference>
<dbReference type="SUPFAM" id="SSF52096">
    <property type="entry name" value="ClpP/crotonase"/>
    <property type="match status" value="1"/>
</dbReference>
<dbReference type="Proteomes" id="UP000198967">
    <property type="component" value="Unassembled WGS sequence"/>
</dbReference>
<sequence length="263" mass="28385">MSAADAPVLLEVRDHVAHVTLNRPHRLNAISEDLRVALLDVVDRVGRDTDVRVVVLGGTGHRAFCVGADLKDMRRADDDGGLPPPTPMTGVQRNIFEAVLEIPKPTIAALRGYVLAGGLELALACDMRVAGRSATFGLPEARIGMGANFASVLLPRLIPRHLAFELMCSGARFTAERAADVGLLNALVDDDAVTTHVEEMAAVMAANAPLTLLRYKAMYLRGWELPIATALRLDAGPNPYTSEDRVEGVRALAEKRAPVWRSR</sequence>
<dbReference type="InterPro" id="IPR018376">
    <property type="entry name" value="Enoyl-CoA_hyd/isom_CS"/>
</dbReference>
<evidence type="ECO:0000256" key="2">
    <source>
        <dbReference type="ARBA" id="ARBA00023098"/>
    </source>
</evidence>
<dbReference type="GO" id="GO:0016829">
    <property type="term" value="F:lyase activity"/>
    <property type="evidence" value="ECO:0007669"/>
    <property type="project" value="UniProtKB-KW"/>
</dbReference>
<dbReference type="InterPro" id="IPR029045">
    <property type="entry name" value="ClpP/crotonase-like_dom_sf"/>
</dbReference>